<accession>A0ABR3MV13</accession>
<dbReference type="CDD" id="cd09274">
    <property type="entry name" value="RNase_HI_RT_Ty3"/>
    <property type="match status" value="1"/>
</dbReference>
<evidence type="ECO:0000256" key="1">
    <source>
        <dbReference type="ARBA" id="ARBA00022679"/>
    </source>
</evidence>
<gene>
    <name evidence="8" type="ORF">QQF64_033842</name>
</gene>
<dbReference type="Pfam" id="PF17917">
    <property type="entry name" value="RT_RNaseH"/>
    <property type="match status" value="1"/>
</dbReference>
<name>A0ABR3MV13_9TELE</name>
<keyword evidence="2" id="KW-0548">Nucleotidyltransferase</keyword>
<feature type="domain" description="Reverse transcriptase RNase H-like" evidence="7">
    <location>
        <begin position="80"/>
        <end position="187"/>
    </location>
</feature>
<evidence type="ECO:0000256" key="4">
    <source>
        <dbReference type="ARBA" id="ARBA00022759"/>
    </source>
</evidence>
<dbReference type="PANTHER" id="PTHR34072:SF47">
    <property type="entry name" value="RIBONUCLEASE H"/>
    <property type="match status" value="1"/>
</dbReference>
<keyword evidence="6" id="KW-0695">RNA-directed DNA polymerase</keyword>
<keyword evidence="9" id="KW-1185">Reference proteome</keyword>
<proteinExistence type="predicted"/>
<evidence type="ECO:0000256" key="3">
    <source>
        <dbReference type="ARBA" id="ARBA00022722"/>
    </source>
</evidence>
<dbReference type="InterPro" id="IPR041373">
    <property type="entry name" value="RT_RNaseH"/>
</dbReference>
<evidence type="ECO:0000313" key="8">
    <source>
        <dbReference type="EMBL" id="KAL1268479.1"/>
    </source>
</evidence>
<keyword evidence="5" id="KW-0378">Hydrolase</keyword>
<protein>
    <recommendedName>
        <fullName evidence="7">Reverse transcriptase RNase H-like domain-containing protein</fullName>
    </recommendedName>
</protein>
<dbReference type="SUPFAM" id="SSF56672">
    <property type="entry name" value="DNA/RNA polymerases"/>
    <property type="match status" value="1"/>
</dbReference>
<sequence length="320" mass="37004">MLGFLSYYRSYVQDFSRIAKPIYDLLQNKGQALPKQNFSDKKKNVQLPSQTPIEWKEEHHRILCSLVQALTSPPILAYPDFDLPFTLHTDASEQGLGAVLYQRQAAKMRVIGYGSRTLTPAERNYRLHSGKLEFLALKWAICEKFRDYLFYAQHFTVYTDNNPLTYIMSTAKLNPVGYRWVGKLSDFSTLQGAQKSSEIIKTTWEGTRAAEQKDVAWVAALNQAQEDQLENDAGEVLGKLSHDELRKAQRLDTAIGEIIRMKESNARITNDMRHRASGPVKKLMHKWSRLYLEGGLLYRRTEQRRQFVLPAQYKQKVFQH</sequence>
<evidence type="ECO:0000256" key="5">
    <source>
        <dbReference type="ARBA" id="ARBA00022801"/>
    </source>
</evidence>
<dbReference type="Gene3D" id="3.30.70.270">
    <property type="match status" value="1"/>
</dbReference>
<organism evidence="8 9">
    <name type="scientific">Cirrhinus molitorella</name>
    <name type="common">mud carp</name>
    <dbReference type="NCBI Taxonomy" id="172907"/>
    <lineage>
        <taxon>Eukaryota</taxon>
        <taxon>Metazoa</taxon>
        <taxon>Chordata</taxon>
        <taxon>Craniata</taxon>
        <taxon>Vertebrata</taxon>
        <taxon>Euteleostomi</taxon>
        <taxon>Actinopterygii</taxon>
        <taxon>Neopterygii</taxon>
        <taxon>Teleostei</taxon>
        <taxon>Ostariophysi</taxon>
        <taxon>Cypriniformes</taxon>
        <taxon>Cyprinidae</taxon>
        <taxon>Labeoninae</taxon>
        <taxon>Labeonini</taxon>
        <taxon>Cirrhinus</taxon>
    </lineage>
</organism>
<evidence type="ECO:0000259" key="7">
    <source>
        <dbReference type="Pfam" id="PF17917"/>
    </source>
</evidence>
<dbReference type="PANTHER" id="PTHR34072">
    <property type="entry name" value="ENZYMATIC POLYPROTEIN-RELATED"/>
    <property type="match status" value="1"/>
</dbReference>
<dbReference type="InterPro" id="IPR043502">
    <property type="entry name" value="DNA/RNA_pol_sf"/>
</dbReference>
<keyword evidence="3" id="KW-0540">Nuclease</keyword>
<dbReference type="EMBL" id="JAYMGO010000009">
    <property type="protein sequence ID" value="KAL1268479.1"/>
    <property type="molecule type" value="Genomic_DNA"/>
</dbReference>
<keyword evidence="4" id="KW-0255">Endonuclease</keyword>
<keyword evidence="1" id="KW-0808">Transferase</keyword>
<dbReference type="InterPro" id="IPR043128">
    <property type="entry name" value="Rev_trsase/Diguanyl_cyclase"/>
</dbReference>
<evidence type="ECO:0000256" key="6">
    <source>
        <dbReference type="ARBA" id="ARBA00022918"/>
    </source>
</evidence>
<dbReference type="Proteomes" id="UP001558613">
    <property type="component" value="Unassembled WGS sequence"/>
</dbReference>
<reference evidence="8 9" key="1">
    <citation type="submission" date="2023-09" db="EMBL/GenBank/DDBJ databases">
        <authorList>
            <person name="Wang M."/>
        </authorList>
    </citation>
    <scope>NUCLEOTIDE SEQUENCE [LARGE SCALE GENOMIC DNA]</scope>
    <source>
        <strain evidence="8">GT-2023</strain>
        <tissue evidence="8">Liver</tissue>
    </source>
</reference>
<evidence type="ECO:0000313" key="9">
    <source>
        <dbReference type="Proteomes" id="UP001558613"/>
    </source>
</evidence>
<comment type="caution">
    <text evidence="8">The sequence shown here is derived from an EMBL/GenBank/DDBJ whole genome shotgun (WGS) entry which is preliminary data.</text>
</comment>
<evidence type="ECO:0000256" key="2">
    <source>
        <dbReference type="ARBA" id="ARBA00022695"/>
    </source>
</evidence>